<dbReference type="InterPro" id="IPR012340">
    <property type="entry name" value="NA-bd_OB-fold"/>
</dbReference>
<organism evidence="1 2">
    <name type="scientific">Alicyclobacillus tolerans</name>
    <dbReference type="NCBI Taxonomy" id="90970"/>
    <lineage>
        <taxon>Bacteria</taxon>
        <taxon>Bacillati</taxon>
        <taxon>Bacillota</taxon>
        <taxon>Bacilli</taxon>
        <taxon>Bacillales</taxon>
        <taxon>Alicyclobacillaceae</taxon>
        <taxon>Alicyclobacillus</taxon>
    </lineage>
</organism>
<gene>
    <name evidence="1" type="ORF">J2S04_002288</name>
</gene>
<dbReference type="RefSeq" id="WP_306955092.1">
    <property type="nucleotide sequence ID" value="NZ_JAURUO010000013.1"/>
</dbReference>
<accession>A0ABT9LYH5</accession>
<evidence type="ECO:0000313" key="2">
    <source>
        <dbReference type="Proteomes" id="UP001229209"/>
    </source>
</evidence>
<dbReference type="SUPFAM" id="SSF50249">
    <property type="entry name" value="Nucleic acid-binding proteins"/>
    <property type="match status" value="1"/>
</dbReference>
<comment type="caution">
    <text evidence="1">The sequence shown here is derived from an EMBL/GenBank/DDBJ whole genome shotgun (WGS) entry which is preliminary data.</text>
</comment>
<dbReference type="EMBL" id="JAURUO010000013">
    <property type="protein sequence ID" value="MDP9729315.1"/>
    <property type="molecule type" value="Genomic_DNA"/>
</dbReference>
<keyword evidence="2" id="KW-1185">Reference proteome</keyword>
<protein>
    <recommendedName>
        <fullName evidence="3">S1 motif domain-containing protein</fullName>
    </recommendedName>
</protein>
<proteinExistence type="predicted"/>
<evidence type="ECO:0008006" key="3">
    <source>
        <dbReference type="Google" id="ProtNLM"/>
    </source>
</evidence>
<reference evidence="1 2" key="1">
    <citation type="submission" date="2023-07" db="EMBL/GenBank/DDBJ databases">
        <title>Genomic Encyclopedia of Type Strains, Phase IV (KMG-IV): sequencing the most valuable type-strain genomes for metagenomic binning, comparative biology and taxonomic classification.</title>
        <authorList>
            <person name="Goeker M."/>
        </authorList>
    </citation>
    <scope>NUCLEOTIDE SEQUENCE [LARGE SCALE GENOMIC DNA]</scope>
    <source>
        <strain evidence="1 2">DSM 25924</strain>
    </source>
</reference>
<dbReference type="Proteomes" id="UP001229209">
    <property type="component" value="Unassembled WGS sequence"/>
</dbReference>
<sequence>MENVRVVYVNTFADGSRSSEPLALTETDFRMAVPNWKRAKTVVQVYLLGMEKVEVDGVQRTFFIGDVGAGKVMMPIEPEYSGLETGQDPFDLIGRWVCGMVQDFDIKDAGNMTMLINRTQGLAILRRLNAERVRQVGNKATGIIRAVRRTSYLVDVGGYLAILPKKWYDWVEENRQKGHIGEEFPVRIMRVIDGQRIVVSRCHLIENPFETHMKLEKGTMAKVTVKYYRERVIMGEIHPGFLVRINPVGLRIPPKRGEILMIEILGQDHQGYYGIPVLMKEEA</sequence>
<name>A0ABT9LYH5_9BACL</name>
<evidence type="ECO:0000313" key="1">
    <source>
        <dbReference type="EMBL" id="MDP9729315.1"/>
    </source>
</evidence>